<dbReference type="AlphaFoldDB" id="A0A8X6G250"/>
<comment type="caution">
    <text evidence="2">The sequence shown here is derived from an EMBL/GenBank/DDBJ whole genome shotgun (WGS) entry which is preliminary data.</text>
</comment>
<accession>A0A8X6G250</accession>
<feature type="region of interest" description="Disordered" evidence="1">
    <location>
        <begin position="35"/>
        <end position="55"/>
    </location>
</feature>
<evidence type="ECO:0000313" key="3">
    <source>
        <dbReference type="Proteomes" id="UP000887116"/>
    </source>
</evidence>
<reference evidence="2" key="1">
    <citation type="submission" date="2020-07" db="EMBL/GenBank/DDBJ databases">
        <title>Multicomponent nature underlies the extraordinary mechanical properties of spider dragline silk.</title>
        <authorList>
            <person name="Kono N."/>
            <person name="Nakamura H."/>
            <person name="Mori M."/>
            <person name="Yoshida Y."/>
            <person name="Ohtoshi R."/>
            <person name="Malay A.D."/>
            <person name="Moran D.A.P."/>
            <person name="Tomita M."/>
            <person name="Numata K."/>
            <person name="Arakawa K."/>
        </authorList>
    </citation>
    <scope>NUCLEOTIDE SEQUENCE</scope>
</reference>
<gene>
    <name evidence="2" type="ORF">TNCT_228401</name>
</gene>
<dbReference type="Proteomes" id="UP000887116">
    <property type="component" value="Unassembled WGS sequence"/>
</dbReference>
<protein>
    <submittedName>
        <fullName evidence="2">Uncharacterized protein</fullName>
    </submittedName>
</protein>
<sequence length="82" mass="8708">MHFLECKVPLPGQPLEPLVDGSVVSWLSPSAQPLSRLPQTVAPEPTVDTISRPSAEGAFPSGECRGLGELFISLLQCFSNSS</sequence>
<evidence type="ECO:0000313" key="2">
    <source>
        <dbReference type="EMBL" id="GFQ93792.1"/>
    </source>
</evidence>
<proteinExistence type="predicted"/>
<organism evidence="2 3">
    <name type="scientific">Trichonephila clavata</name>
    <name type="common">Joro spider</name>
    <name type="synonym">Nephila clavata</name>
    <dbReference type="NCBI Taxonomy" id="2740835"/>
    <lineage>
        <taxon>Eukaryota</taxon>
        <taxon>Metazoa</taxon>
        <taxon>Ecdysozoa</taxon>
        <taxon>Arthropoda</taxon>
        <taxon>Chelicerata</taxon>
        <taxon>Arachnida</taxon>
        <taxon>Araneae</taxon>
        <taxon>Araneomorphae</taxon>
        <taxon>Entelegynae</taxon>
        <taxon>Araneoidea</taxon>
        <taxon>Nephilidae</taxon>
        <taxon>Trichonephila</taxon>
    </lineage>
</organism>
<name>A0A8X6G250_TRICU</name>
<keyword evidence="3" id="KW-1185">Reference proteome</keyword>
<evidence type="ECO:0000256" key="1">
    <source>
        <dbReference type="SAM" id="MobiDB-lite"/>
    </source>
</evidence>
<dbReference type="EMBL" id="BMAO01034068">
    <property type="protein sequence ID" value="GFQ93792.1"/>
    <property type="molecule type" value="Genomic_DNA"/>
</dbReference>